<keyword evidence="3" id="KW-1185">Reference proteome</keyword>
<feature type="chain" id="PRO_5023059823" description="Lipoprotein" evidence="1">
    <location>
        <begin position="21"/>
        <end position="186"/>
    </location>
</feature>
<feature type="signal peptide" evidence="1">
    <location>
        <begin position="1"/>
        <end position="20"/>
    </location>
</feature>
<dbReference type="OrthoDB" id="966030at2"/>
<evidence type="ECO:0008006" key="4">
    <source>
        <dbReference type="Google" id="ProtNLM"/>
    </source>
</evidence>
<evidence type="ECO:0000313" key="2">
    <source>
        <dbReference type="EMBL" id="QEC68201.1"/>
    </source>
</evidence>
<dbReference type="RefSeq" id="WP_147190008.1">
    <property type="nucleotide sequence ID" value="NZ_CP042435.1"/>
</dbReference>
<protein>
    <recommendedName>
        <fullName evidence="4">Lipoprotein</fullName>
    </recommendedName>
</protein>
<dbReference type="EMBL" id="CP042435">
    <property type="protein sequence ID" value="QEC68201.1"/>
    <property type="molecule type" value="Genomic_DNA"/>
</dbReference>
<dbReference type="KEGG" id="pgin:FRZ67_13145"/>
<accession>A0A5B8VBB0</accession>
<reference evidence="2 3" key="1">
    <citation type="journal article" date="2016" name="Int. J. Syst. Evol. Microbiol.">
        <title>Panacibacter ginsenosidivorans gen. nov., sp. nov., with ginsenoside converting activity isolated from soil of a ginseng field.</title>
        <authorList>
            <person name="Siddiqi M.Z."/>
            <person name="Muhammad Shafi S."/>
            <person name="Choi K.D."/>
            <person name="Im W.T."/>
        </authorList>
    </citation>
    <scope>NUCLEOTIDE SEQUENCE [LARGE SCALE GENOMIC DNA]</scope>
    <source>
        <strain evidence="2 3">Gsoil1550</strain>
    </source>
</reference>
<dbReference type="AlphaFoldDB" id="A0A5B8VBB0"/>
<evidence type="ECO:0000313" key="3">
    <source>
        <dbReference type="Proteomes" id="UP000321533"/>
    </source>
</evidence>
<sequence>MKVFFFIAALSFIISCNNDANDYESLMAKEVSSGKRADSLFFGIYLGMTSKQFFTQCWQLNKQGIFTDGNNNTAVLYKLNKNELKYPASMNFYPEFRENKIYKMWATFQYDGWAPWNKHMYSDSLLPELLKLYKTWYSSGNPFIEMHDKERGTIYVKVDGNRRIIIGRYNDMIVKVDYADLLVDKQ</sequence>
<proteinExistence type="predicted"/>
<evidence type="ECO:0000256" key="1">
    <source>
        <dbReference type="SAM" id="SignalP"/>
    </source>
</evidence>
<gene>
    <name evidence="2" type="ORF">FRZ67_13145</name>
</gene>
<dbReference type="PROSITE" id="PS51257">
    <property type="entry name" value="PROKAR_LIPOPROTEIN"/>
    <property type="match status" value="1"/>
</dbReference>
<keyword evidence="1" id="KW-0732">Signal</keyword>
<name>A0A5B8VBB0_9BACT</name>
<organism evidence="2 3">
    <name type="scientific">Panacibacter ginsenosidivorans</name>
    <dbReference type="NCBI Taxonomy" id="1813871"/>
    <lineage>
        <taxon>Bacteria</taxon>
        <taxon>Pseudomonadati</taxon>
        <taxon>Bacteroidota</taxon>
        <taxon>Chitinophagia</taxon>
        <taxon>Chitinophagales</taxon>
        <taxon>Chitinophagaceae</taxon>
        <taxon>Panacibacter</taxon>
    </lineage>
</organism>
<dbReference type="Proteomes" id="UP000321533">
    <property type="component" value="Chromosome"/>
</dbReference>